<reference evidence="1 2" key="1">
    <citation type="submission" date="2015-11" db="EMBL/GenBank/DDBJ databases">
        <title>Expanding the genomic diversity of Burkholderia species for the development of highly accurate diagnostics.</title>
        <authorList>
            <person name="Sahl J."/>
            <person name="Keim P."/>
            <person name="Wagner D."/>
        </authorList>
    </citation>
    <scope>NUCLEOTIDE SEQUENCE [LARGE SCALE GENOMIC DNA]</scope>
    <source>
        <strain evidence="1 2">MSMB2087WGS</strain>
    </source>
</reference>
<comment type="caution">
    <text evidence="1">The sequence shown here is derived from an EMBL/GenBank/DDBJ whole genome shotgun (WGS) entry which is preliminary data.</text>
</comment>
<evidence type="ECO:0000313" key="1">
    <source>
        <dbReference type="EMBL" id="KWA83987.1"/>
    </source>
</evidence>
<name>A0A125DMD2_9BURK</name>
<dbReference type="EMBL" id="LPHD01000049">
    <property type="protein sequence ID" value="KWA83987.1"/>
    <property type="molecule type" value="Genomic_DNA"/>
</dbReference>
<proteinExistence type="predicted"/>
<gene>
    <name evidence="1" type="ORF">WL29_21725</name>
</gene>
<dbReference type="Proteomes" id="UP000060630">
    <property type="component" value="Unassembled WGS sequence"/>
</dbReference>
<protein>
    <submittedName>
        <fullName evidence="1">Uncharacterized protein</fullName>
    </submittedName>
</protein>
<accession>A0A125DMD2</accession>
<organism evidence="1 2">
    <name type="scientific">Burkholderia ubonensis</name>
    <dbReference type="NCBI Taxonomy" id="101571"/>
    <lineage>
        <taxon>Bacteria</taxon>
        <taxon>Pseudomonadati</taxon>
        <taxon>Pseudomonadota</taxon>
        <taxon>Betaproteobacteria</taxon>
        <taxon>Burkholderiales</taxon>
        <taxon>Burkholderiaceae</taxon>
        <taxon>Burkholderia</taxon>
        <taxon>Burkholderia cepacia complex</taxon>
    </lineage>
</organism>
<sequence>MATFLRQLPDGARFMLCRNRAKYCLVRREVIKGRTRHIVQRDGSELESSLHHSCHVKLVVRAIS</sequence>
<evidence type="ECO:0000313" key="2">
    <source>
        <dbReference type="Proteomes" id="UP000060630"/>
    </source>
</evidence>
<dbReference type="AlphaFoldDB" id="A0A125DMD2"/>
<dbReference type="RefSeq" id="WP_060192352.1">
    <property type="nucleotide sequence ID" value="NZ_LPHD01000049.1"/>
</dbReference>